<keyword evidence="6" id="KW-0614">Plasmid</keyword>
<feature type="signal peptide" evidence="4">
    <location>
        <begin position="1"/>
        <end position="42"/>
    </location>
</feature>
<dbReference type="KEGG" id="ara:Arad_12254"/>
<dbReference type="CDD" id="cd08503">
    <property type="entry name" value="PBP2_NikA_DppA_OppA_like_17"/>
    <property type="match status" value="1"/>
</dbReference>
<dbReference type="AlphaFoldDB" id="B9JQ54"/>
<organism evidence="6 7">
    <name type="scientific">Rhizobium rhizogenes (strain K84 / ATCC BAA-868)</name>
    <name type="common">Agrobacterium radiobacter</name>
    <dbReference type="NCBI Taxonomy" id="311403"/>
    <lineage>
        <taxon>Bacteria</taxon>
        <taxon>Pseudomonadati</taxon>
        <taxon>Pseudomonadota</taxon>
        <taxon>Alphaproteobacteria</taxon>
        <taxon>Hyphomicrobiales</taxon>
        <taxon>Rhizobiaceae</taxon>
        <taxon>Rhizobium/Agrobacterium group</taxon>
        <taxon>Rhizobium</taxon>
    </lineage>
</organism>
<evidence type="ECO:0000256" key="3">
    <source>
        <dbReference type="ARBA" id="ARBA00022729"/>
    </source>
</evidence>
<dbReference type="SUPFAM" id="SSF53850">
    <property type="entry name" value="Periplasmic binding protein-like II"/>
    <property type="match status" value="1"/>
</dbReference>
<dbReference type="GO" id="GO:0015833">
    <property type="term" value="P:peptide transport"/>
    <property type="evidence" value="ECO:0007669"/>
    <property type="project" value="TreeGrafter"/>
</dbReference>
<dbReference type="InterPro" id="IPR039424">
    <property type="entry name" value="SBP_5"/>
</dbReference>
<keyword evidence="3 4" id="KW-0732">Signal</keyword>
<dbReference type="HOGENOM" id="CLU_017028_7_4_5"/>
<dbReference type="PROSITE" id="PS51318">
    <property type="entry name" value="TAT"/>
    <property type="match status" value="1"/>
</dbReference>
<dbReference type="Pfam" id="PF00496">
    <property type="entry name" value="SBP_bac_5"/>
    <property type="match status" value="1"/>
</dbReference>
<comment type="similarity">
    <text evidence="2">Belongs to the bacterial solute-binding protein 5 family.</text>
</comment>
<comment type="subcellular location">
    <subcellularLocation>
        <location evidence="1">Periplasm</location>
    </subcellularLocation>
</comment>
<dbReference type="GO" id="GO:1904680">
    <property type="term" value="F:peptide transmembrane transporter activity"/>
    <property type="evidence" value="ECO:0007669"/>
    <property type="project" value="TreeGrafter"/>
</dbReference>
<accession>B9JQ54</accession>
<evidence type="ECO:0000256" key="2">
    <source>
        <dbReference type="ARBA" id="ARBA00005695"/>
    </source>
</evidence>
<evidence type="ECO:0000256" key="4">
    <source>
        <dbReference type="SAM" id="SignalP"/>
    </source>
</evidence>
<dbReference type="InterPro" id="IPR030678">
    <property type="entry name" value="Peptide/Ni-bd"/>
</dbReference>
<dbReference type="PANTHER" id="PTHR30290:SF38">
    <property type="entry name" value="D,D-DIPEPTIDE-BINDING PERIPLASMIC PROTEIN DDPA-RELATED"/>
    <property type="match status" value="1"/>
</dbReference>
<evidence type="ECO:0000256" key="1">
    <source>
        <dbReference type="ARBA" id="ARBA00004418"/>
    </source>
</evidence>
<reference evidence="6 7" key="1">
    <citation type="journal article" date="2009" name="J. Bacteriol.">
        <title>Genome sequences of three Agrobacterium biovars help elucidate the evolution of multichromosome genomes in bacteria.</title>
        <authorList>
            <person name="Slater S.C."/>
            <person name="Goldman B.S."/>
            <person name="Goodner B."/>
            <person name="Setubal J.C."/>
            <person name="Farrand S.K."/>
            <person name="Nester E.W."/>
            <person name="Burr T.J."/>
            <person name="Banta L."/>
            <person name="Dickerman A.W."/>
            <person name="Paulsen I."/>
            <person name="Otten L."/>
            <person name="Suen G."/>
            <person name="Welch R."/>
            <person name="Almeida N.F."/>
            <person name="Arnold F."/>
            <person name="Burton O.T."/>
            <person name="Du Z."/>
            <person name="Ewing A."/>
            <person name="Godsy E."/>
            <person name="Heisel S."/>
            <person name="Houmiel K.L."/>
            <person name="Jhaveri J."/>
            <person name="Lu J."/>
            <person name="Miller N.M."/>
            <person name="Norton S."/>
            <person name="Chen Q."/>
            <person name="Phoolcharoen W."/>
            <person name="Ohlin V."/>
            <person name="Ondrusek D."/>
            <person name="Pride N."/>
            <person name="Stricklin S.L."/>
            <person name="Sun J."/>
            <person name="Wheeler C."/>
            <person name="Wilson L."/>
            <person name="Zhu H."/>
            <person name="Wood D.W."/>
        </authorList>
    </citation>
    <scope>NUCLEOTIDE SEQUENCE [LARGE SCALE GENOMIC DNA]</scope>
    <source>
        <strain evidence="7">K84 / ATCC BAA-868</strain>
        <plasmid evidence="6 7">pAtK84c</plasmid>
    </source>
</reference>
<dbReference type="Gene3D" id="3.40.190.10">
    <property type="entry name" value="Periplasmic binding protein-like II"/>
    <property type="match status" value="1"/>
</dbReference>
<proteinExistence type="inferred from homology"/>
<evidence type="ECO:0000259" key="5">
    <source>
        <dbReference type="Pfam" id="PF00496"/>
    </source>
</evidence>
<dbReference type="Gene3D" id="3.90.76.10">
    <property type="entry name" value="Dipeptide-binding Protein, Domain 1"/>
    <property type="match status" value="1"/>
</dbReference>
<name>B9JQ54_RHIR8</name>
<dbReference type="Gene3D" id="3.10.105.10">
    <property type="entry name" value="Dipeptide-binding Protein, Domain 3"/>
    <property type="match status" value="1"/>
</dbReference>
<feature type="chain" id="PRO_5002884924" evidence="4">
    <location>
        <begin position="43"/>
        <end position="520"/>
    </location>
</feature>
<sequence>MSNDTKFTSMLSVSRRQLLRTSVAIGAAGVLASSLISTAAIAQSEARKTGGIMRVAVPGGSADSLDPHRTQGQISDIVRFCNLFDGLCEFKPDASVGFVLAESFTPNGDATEWTLNLRSGVKTHAGKDFTADDVIYSVKRILDKEHPSKGAALISFIDPTKVEKIDDLTVRFMLAAPNGLFSEVWANRYLKMVPRDFDPAAPVGTGPFEYVSFTPGQESVFDRFDGYFREPAWVDQLVISVINDNTAAINALRGGQVEITYTMPFAQARVISADPSLKLLNNPSAMSIPIYMRTDIAPFDDPKVRMAMKLIANREQMVKIALAGYGTIGNDMAGRTIAPCGESTLPQRKQDIAKAKELLKEAGKSDLTIEMVTVNGTAGMIECAQVFAEQAKAAGVTINVKVVEVGAYLAKYGQWSFGVDFLSDTYLAVATRSLLPTGTFNTSHWNDAEFIDLHKQAMATADITKRCDIIAKMRQIEYERGGNIVWGFANTLNGYRANVKGLVPYTVDSALYSLRTVWLA</sequence>
<dbReference type="GO" id="GO:0043190">
    <property type="term" value="C:ATP-binding cassette (ABC) transporter complex"/>
    <property type="evidence" value="ECO:0007669"/>
    <property type="project" value="InterPro"/>
</dbReference>
<dbReference type="EMBL" id="CP000631">
    <property type="protein sequence ID" value="ACM31273.1"/>
    <property type="molecule type" value="Genomic_DNA"/>
</dbReference>
<evidence type="ECO:0000313" key="7">
    <source>
        <dbReference type="Proteomes" id="UP000001600"/>
    </source>
</evidence>
<protein>
    <submittedName>
        <fullName evidence="6">ABC-type dipeptide transport system, periplasmic component</fullName>
    </submittedName>
</protein>
<dbReference type="GO" id="GO:0030288">
    <property type="term" value="C:outer membrane-bounded periplasmic space"/>
    <property type="evidence" value="ECO:0007669"/>
    <property type="project" value="UniProtKB-ARBA"/>
</dbReference>
<feature type="domain" description="Solute-binding protein family 5" evidence="5">
    <location>
        <begin position="100"/>
        <end position="414"/>
    </location>
</feature>
<gene>
    <name evidence="6" type="ordered locus">Arad_12254</name>
</gene>
<dbReference type="PIRSF" id="PIRSF002741">
    <property type="entry name" value="MppA"/>
    <property type="match status" value="1"/>
</dbReference>
<dbReference type="PANTHER" id="PTHR30290">
    <property type="entry name" value="PERIPLASMIC BINDING COMPONENT OF ABC TRANSPORTER"/>
    <property type="match status" value="1"/>
</dbReference>
<dbReference type="Proteomes" id="UP000001600">
    <property type="component" value="Plasmid pAtK84c"/>
</dbReference>
<dbReference type="InterPro" id="IPR006311">
    <property type="entry name" value="TAT_signal"/>
</dbReference>
<geneLocation type="plasmid" evidence="6 7">
    <name>pAtK84c</name>
</geneLocation>
<evidence type="ECO:0000313" key="6">
    <source>
        <dbReference type="EMBL" id="ACM31273.1"/>
    </source>
</evidence>
<dbReference type="InterPro" id="IPR000914">
    <property type="entry name" value="SBP_5_dom"/>
</dbReference>